<evidence type="ECO:0000313" key="5">
    <source>
        <dbReference type="Proteomes" id="UP000023152"/>
    </source>
</evidence>
<dbReference type="PANTHER" id="PTHR45641:SF1">
    <property type="entry name" value="AAA+ ATPASE DOMAIN-CONTAINING PROTEIN"/>
    <property type="match status" value="1"/>
</dbReference>
<dbReference type="InterPro" id="IPR019734">
    <property type="entry name" value="TPR_rpt"/>
</dbReference>
<dbReference type="AlphaFoldDB" id="X6MTH6"/>
<evidence type="ECO:0000256" key="1">
    <source>
        <dbReference type="ARBA" id="ARBA00022737"/>
    </source>
</evidence>
<feature type="repeat" description="TPR" evidence="3">
    <location>
        <begin position="97"/>
        <end position="130"/>
    </location>
</feature>
<accession>X6MTH6</accession>
<dbReference type="SMART" id="SM00028">
    <property type="entry name" value="TPR"/>
    <property type="match status" value="2"/>
</dbReference>
<proteinExistence type="predicted"/>
<dbReference type="Gene3D" id="1.25.40.10">
    <property type="entry name" value="Tetratricopeptide repeat domain"/>
    <property type="match status" value="2"/>
</dbReference>
<evidence type="ECO:0000256" key="2">
    <source>
        <dbReference type="ARBA" id="ARBA00022803"/>
    </source>
</evidence>
<evidence type="ECO:0008006" key="6">
    <source>
        <dbReference type="Google" id="ProtNLM"/>
    </source>
</evidence>
<dbReference type="EMBL" id="ASPP01018305">
    <property type="protein sequence ID" value="ETO16390.1"/>
    <property type="molecule type" value="Genomic_DNA"/>
</dbReference>
<dbReference type="PANTHER" id="PTHR45641">
    <property type="entry name" value="TETRATRICOPEPTIDE REPEAT PROTEIN (AFU_ORTHOLOGUE AFUA_6G03870)"/>
    <property type="match status" value="1"/>
</dbReference>
<keyword evidence="1" id="KW-0677">Repeat</keyword>
<organism evidence="4 5">
    <name type="scientific">Reticulomyxa filosa</name>
    <dbReference type="NCBI Taxonomy" id="46433"/>
    <lineage>
        <taxon>Eukaryota</taxon>
        <taxon>Sar</taxon>
        <taxon>Rhizaria</taxon>
        <taxon>Retaria</taxon>
        <taxon>Foraminifera</taxon>
        <taxon>Monothalamids</taxon>
        <taxon>Reticulomyxidae</taxon>
        <taxon>Reticulomyxa</taxon>
    </lineage>
</organism>
<evidence type="ECO:0000313" key="4">
    <source>
        <dbReference type="EMBL" id="ETO16390.1"/>
    </source>
</evidence>
<sequence>MVKMLTTIKNFELYSILILSAFSFISQTVFRTRFSWLGNAYNKKGEYNKSIEYHEKALHIQLKKFGKQQMSKAKEYVDTSLEILMNDKRNNFDLDLARSYNVLGLILEKNGTNEEAIQYFEKSLEIKFRKLNDDHPYIGWSFHYLASAFKNKNELNKSIEFEEKGIEIEIE</sequence>
<gene>
    <name evidence="4" type="ORF">RFI_20957</name>
</gene>
<dbReference type="Pfam" id="PF13424">
    <property type="entry name" value="TPR_12"/>
    <property type="match status" value="1"/>
</dbReference>
<comment type="caution">
    <text evidence="4">The sequence shown here is derived from an EMBL/GenBank/DDBJ whole genome shotgun (WGS) entry which is preliminary data.</text>
</comment>
<name>X6MTH6_RETFI</name>
<dbReference type="SUPFAM" id="SSF48452">
    <property type="entry name" value="TPR-like"/>
    <property type="match status" value="1"/>
</dbReference>
<dbReference type="PROSITE" id="PS50005">
    <property type="entry name" value="TPR"/>
    <property type="match status" value="2"/>
</dbReference>
<keyword evidence="2 3" id="KW-0802">TPR repeat</keyword>
<reference evidence="4 5" key="1">
    <citation type="journal article" date="2013" name="Curr. Biol.">
        <title>The Genome of the Foraminiferan Reticulomyxa filosa.</title>
        <authorList>
            <person name="Glockner G."/>
            <person name="Hulsmann N."/>
            <person name="Schleicher M."/>
            <person name="Noegel A.A."/>
            <person name="Eichinger L."/>
            <person name="Gallinger C."/>
            <person name="Pawlowski J."/>
            <person name="Sierra R."/>
            <person name="Euteneuer U."/>
            <person name="Pillet L."/>
            <person name="Moustafa A."/>
            <person name="Platzer M."/>
            <person name="Groth M."/>
            <person name="Szafranski K."/>
            <person name="Schliwa M."/>
        </authorList>
    </citation>
    <scope>NUCLEOTIDE SEQUENCE [LARGE SCALE GENOMIC DNA]</scope>
</reference>
<dbReference type="InterPro" id="IPR011990">
    <property type="entry name" value="TPR-like_helical_dom_sf"/>
</dbReference>
<feature type="repeat" description="TPR" evidence="3">
    <location>
        <begin position="31"/>
        <end position="64"/>
    </location>
</feature>
<dbReference type="OrthoDB" id="10043504at2759"/>
<dbReference type="Proteomes" id="UP000023152">
    <property type="component" value="Unassembled WGS sequence"/>
</dbReference>
<dbReference type="Pfam" id="PF13374">
    <property type="entry name" value="TPR_10"/>
    <property type="match status" value="1"/>
</dbReference>
<evidence type="ECO:0000256" key="3">
    <source>
        <dbReference type="PROSITE-ProRule" id="PRU00339"/>
    </source>
</evidence>
<keyword evidence="5" id="KW-1185">Reference proteome</keyword>
<protein>
    <recommendedName>
        <fullName evidence="6">Tetratricopeptide repeat protein</fullName>
    </recommendedName>
</protein>